<reference evidence="2 3" key="1">
    <citation type="submission" date="2024-03" db="EMBL/GenBank/DDBJ databases">
        <authorList>
            <person name="Gkanogiannis A."/>
            <person name="Becerra Lopez-Lavalle L."/>
        </authorList>
    </citation>
    <scope>NUCLEOTIDE SEQUENCE [LARGE SCALE GENOMIC DNA]</scope>
</reference>
<dbReference type="Gene3D" id="2.120.10.80">
    <property type="entry name" value="Kelch-type beta propeller"/>
    <property type="match status" value="1"/>
</dbReference>
<evidence type="ECO:0000313" key="3">
    <source>
        <dbReference type="Proteomes" id="UP001642487"/>
    </source>
</evidence>
<dbReference type="Pfam" id="PF00646">
    <property type="entry name" value="F-box"/>
    <property type="match status" value="1"/>
</dbReference>
<protein>
    <recommendedName>
        <fullName evidence="1">F-box domain-containing protein</fullName>
    </recommendedName>
</protein>
<dbReference type="Gene3D" id="1.20.1280.50">
    <property type="match status" value="1"/>
</dbReference>
<dbReference type="SUPFAM" id="SSF117281">
    <property type="entry name" value="Kelch motif"/>
    <property type="match status" value="1"/>
</dbReference>
<dbReference type="PANTHER" id="PTHR24414:SF44">
    <property type="entry name" value="F-BOX DOMAIN-CONTAINING PROTEIN"/>
    <property type="match status" value="1"/>
</dbReference>
<dbReference type="SUPFAM" id="SSF81383">
    <property type="entry name" value="F-box domain"/>
    <property type="match status" value="1"/>
</dbReference>
<dbReference type="InterPro" id="IPR050354">
    <property type="entry name" value="F-box/kelch-repeat_ARATH"/>
</dbReference>
<accession>A0ABP0YBT7</accession>
<dbReference type="InterPro" id="IPR001810">
    <property type="entry name" value="F-box_dom"/>
</dbReference>
<feature type="domain" description="F-box" evidence="1">
    <location>
        <begin position="18"/>
        <end position="52"/>
    </location>
</feature>
<proteinExistence type="predicted"/>
<dbReference type="PANTHER" id="PTHR24414">
    <property type="entry name" value="F-BOX/KELCH-REPEAT PROTEIN SKIP4"/>
    <property type="match status" value="1"/>
</dbReference>
<dbReference type="InterPro" id="IPR015915">
    <property type="entry name" value="Kelch-typ_b-propeller"/>
</dbReference>
<organism evidence="2 3">
    <name type="scientific">Citrullus colocynthis</name>
    <name type="common">colocynth</name>
    <dbReference type="NCBI Taxonomy" id="252529"/>
    <lineage>
        <taxon>Eukaryota</taxon>
        <taxon>Viridiplantae</taxon>
        <taxon>Streptophyta</taxon>
        <taxon>Embryophyta</taxon>
        <taxon>Tracheophyta</taxon>
        <taxon>Spermatophyta</taxon>
        <taxon>Magnoliopsida</taxon>
        <taxon>eudicotyledons</taxon>
        <taxon>Gunneridae</taxon>
        <taxon>Pentapetalae</taxon>
        <taxon>rosids</taxon>
        <taxon>fabids</taxon>
        <taxon>Cucurbitales</taxon>
        <taxon>Cucurbitaceae</taxon>
        <taxon>Benincaseae</taxon>
        <taxon>Citrullus</taxon>
    </lineage>
</organism>
<evidence type="ECO:0000259" key="1">
    <source>
        <dbReference type="Pfam" id="PF00646"/>
    </source>
</evidence>
<dbReference type="InterPro" id="IPR036047">
    <property type="entry name" value="F-box-like_dom_sf"/>
</dbReference>
<sequence>MSAYVTADEQDGAAFHGDILEAIFSHVPLVDLASSSCVSRGWERAVSSSLSHFNALKPWLFLHSPSAAAYDPRSAVWMDINYRPPITPAAPLRSAHSTLLYTLTPSQFSFSIDPLHLTWHHVDPPLTWRTDPIVAFLAHRSIVIAGTCDFVDEPPAIEIYDLESKRWDTFDELPSIFAEYATATWFSVAVDDDKLHVMHKNSGAIFSFDPINKSWAGPYDLKPDPDVFSSIIGFVGGRMVVVGLMGSPEDVKSVKIYEVVDQFSECREIGEMPKLLVEKLQGESAEMTSIGLSSAGDFMFLHHGSDPVEVIQCEMVGGGCRWGIVPDTVVDDRTRLRWLVFTSSIVGIGDLKKALRSESPRFTVKVKDSNVH</sequence>
<gene>
    <name evidence="2" type="ORF">CITCOLO1_LOCUS8445</name>
</gene>
<evidence type="ECO:0000313" key="2">
    <source>
        <dbReference type="EMBL" id="CAK9316581.1"/>
    </source>
</evidence>
<dbReference type="Proteomes" id="UP001642487">
    <property type="component" value="Chromosome 3"/>
</dbReference>
<keyword evidence="3" id="KW-1185">Reference proteome</keyword>
<dbReference type="EMBL" id="OZ021737">
    <property type="protein sequence ID" value="CAK9316581.1"/>
    <property type="molecule type" value="Genomic_DNA"/>
</dbReference>
<name>A0ABP0YBT7_9ROSI</name>